<reference evidence="2 3" key="1">
    <citation type="submission" date="2020-08" db="EMBL/GenBank/DDBJ databases">
        <title>A Genomic Blueprint of the Chicken Gut Microbiome.</title>
        <authorList>
            <person name="Gilroy R."/>
            <person name="Ravi A."/>
            <person name="Getino M."/>
            <person name="Pursley I."/>
            <person name="Horton D.L."/>
            <person name="Alikhan N.-F."/>
            <person name="Baker D."/>
            <person name="Gharbi K."/>
            <person name="Hall N."/>
            <person name="Watson M."/>
            <person name="Adriaenssens E.M."/>
            <person name="Foster-Nyarko E."/>
            <person name="Jarju S."/>
            <person name="Secka A."/>
            <person name="Antonio M."/>
            <person name="Oren A."/>
            <person name="Chaudhuri R."/>
            <person name="La Ragione R.M."/>
            <person name="Hildebrand F."/>
            <person name="Pallen M.J."/>
        </authorList>
    </citation>
    <scope>NUCLEOTIDE SEQUENCE [LARGE SCALE GENOMIC DNA]</scope>
    <source>
        <strain evidence="2 3">Re57</strain>
    </source>
</reference>
<protein>
    <submittedName>
        <fullName evidence="2">Uncharacterized protein</fullName>
    </submittedName>
</protein>
<dbReference type="Proteomes" id="UP000651517">
    <property type="component" value="Unassembled WGS sequence"/>
</dbReference>
<evidence type="ECO:0000313" key="2">
    <source>
        <dbReference type="EMBL" id="MBD8019471.1"/>
    </source>
</evidence>
<keyword evidence="1" id="KW-1133">Transmembrane helix</keyword>
<dbReference type="RefSeq" id="WP_191725061.1">
    <property type="nucleotide sequence ID" value="NZ_JACSPY010000001.1"/>
</dbReference>
<keyword evidence="3" id="KW-1185">Reference proteome</keyword>
<accession>A0ABR8WQW4</accession>
<comment type="caution">
    <text evidence="2">The sequence shown here is derived from an EMBL/GenBank/DDBJ whole genome shotgun (WGS) entry which is preliminary data.</text>
</comment>
<keyword evidence="1" id="KW-0812">Transmembrane</keyword>
<evidence type="ECO:0000256" key="1">
    <source>
        <dbReference type="SAM" id="Phobius"/>
    </source>
</evidence>
<organism evidence="2 3">
    <name type="scientific">Brevibacterium gallinarum</name>
    <dbReference type="NCBI Taxonomy" id="2762220"/>
    <lineage>
        <taxon>Bacteria</taxon>
        <taxon>Bacillati</taxon>
        <taxon>Actinomycetota</taxon>
        <taxon>Actinomycetes</taxon>
        <taxon>Micrococcales</taxon>
        <taxon>Brevibacteriaceae</taxon>
        <taxon>Brevibacterium</taxon>
    </lineage>
</organism>
<evidence type="ECO:0000313" key="3">
    <source>
        <dbReference type="Proteomes" id="UP000651517"/>
    </source>
</evidence>
<dbReference type="EMBL" id="JACSPY010000001">
    <property type="protein sequence ID" value="MBD8019471.1"/>
    <property type="molecule type" value="Genomic_DNA"/>
</dbReference>
<sequence>MSYWELFDRANRGRRWTYWTIAALITAAWIGVLAFHMLTGSPLVSVSPMLGTDDPSGTLAGAVVGGLAGLAAVAIVAKLVAGRARRREAEAPDED</sequence>
<keyword evidence="1" id="KW-0472">Membrane</keyword>
<proteinExistence type="predicted"/>
<name>A0ABR8WQW4_9MICO</name>
<feature type="transmembrane region" description="Helical" evidence="1">
    <location>
        <begin position="16"/>
        <end position="38"/>
    </location>
</feature>
<feature type="transmembrane region" description="Helical" evidence="1">
    <location>
        <begin position="58"/>
        <end position="77"/>
    </location>
</feature>
<gene>
    <name evidence="2" type="ORF">H9634_01565</name>
</gene>